<gene>
    <name evidence="5" type="ORF">EBI00_03480</name>
</gene>
<dbReference type="InterPro" id="IPR027417">
    <property type="entry name" value="P-loop_NTPase"/>
</dbReference>
<comment type="caution">
    <text evidence="5">The sequence shown here is derived from an EMBL/GenBank/DDBJ whole genome shotgun (WGS) entry which is preliminary data.</text>
</comment>
<dbReference type="SUPFAM" id="SSF52540">
    <property type="entry name" value="P-loop containing nucleoside triphosphate hydrolases"/>
    <property type="match status" value="1"/>
</dbReference>
<accession>A0A3M8QA94</accession>
<protein>
    <submittedName>
        <fullName evidence="5">ATP-binding cassette domain-containing protein</fullName>
    </submittedName>
</protein>
<dbReference type="PANTHER" id="PTHR42781:SF4">
    <property type="entry name" value="SPERMIDINE_PUTRESCINE IMPORT ATP-BINDING PROTEIN POTA"/>
    <property type="match status" value="1"/>
</dbReference>
<dbReference type="InterPro" id="IPR050093">
    <property type="entry name" value="ABC_SmlMolc_Importer"/>
</dbReference>
<dbReference type="EMBL" id="RIZG01000002">
    <property type="protein sequence ID" value="RNF52000.1"/>
    <property type="molecule type" value="Genomic_DNA"/>
</dbReference>
<keyword evidence="3 5" id="KW-0067">ATP-binding</keyword>
<evidence type="ECO:0000256" key="2">
    <source>
        <dbReference type="ARBA" id="ARBA00022741"/>
    </source>
</evidence>
<evidence type="ECO:0000313" key="5">
    <source>
        <dbReference type="EMBL" id="RNF52000.1"/>
    </source>
</evidence>
<dbReference type="InterPro" id="IPR017871">
    <property type="entry name" value="ABC_transporter-like_CS"/>
</dbReference>
<reference evidence="5 6" key="1">
    <citation type="journal article" date="2012" name="Int. J. Syst. Evol. Microbiol.">
        <title>Marinomonas hwangdonensis sp. nov., isolated from seawater.</title>
        <authorList>
            <person name="Jung Y.T."/>
            <person name="Oh T.K."/>
            <person name="Yoon J.H."/>
        </authorList>
    </citation>
    <scope>NUCLEOTIDE SEQUENCE [LARGE SCALE GENOMIC DNA]</scope>
    <source>
        <strain evidence="5 6">HDW-15</strain>
    </source>
</reference>
<feature type="domain" description="ABC transporter" evidence="4">
    <location>
        <begin position="2"/>
        <end position="217"/>
    </location>
</feature>
<dbReference type="GO" id="GO:0016887">
    <property type="term" value="F:ATP hydrolysis activity"/>
    <property type="evidence" value="ECO:0007669"/>
    <property type="project" value="InterPro"/>
</dbReference>
<dbReference type="OrthoDB" id="9802264at2"/>
<dbReference type="GO" id="GO:0005524">
    <property type="term" value="F:ATP binding"/>
    <property type="evidence" value="ECO:0007669"/>
    <property type="project" value="UniProtKB-KW"/>
</dbReference>
<name>A0A3M8QA94_9GAMM</name>
<dbReference type="AlphaFoldDB" id="A0A3M8QA94"/>
<dbReference type="PROSITE" id="PS50893">
    <property type="entry name" value="ABC_TRANSPORTER_2"/>
    <property type="match status" value="1"/>
</dbReference>
<dbReference type="Gene3D" id="3.40.50.300">
    <property type="entry name" value="P-loop containing nucleotide triphosphate hydrolases"/>
    <property type="match status" value="1"/>
</dbReference>
<proteinExistence type="predicted"/>
<dbReference type="PROSITE" id="PS00211">
    <property type="entry name" value="ABC_TRANSPORTER_1"/>
    <property type="match status" value="1"/>
</dbReference>
<evidence type="ECO:0000256" key="1">
    <source>
        <dbReference type="ARBA" id="ARBA00022448"/>
    </source>
</evidence>
<keyword evidence="2" id="KW-0547">Nucleotide-binding</keyword>
<dbReference type="RefSeq" id="WP_123094549.1">
    <property type="nucleotide sequence ID" value="NZ_RIZG01000002.1"/>
</dbReference>
<evidence type="ECO:0000313" key="6">
    <source>
        <dbReference type="Proteomes" id="UP000280507"/>
    </source>
</evidence>
<dbReference type="InterPro" id="IPR003439">
    <property type="entry name" value="ABC_transporter-like_ATP-bd"/>
</dbReference>
<dbReference type="SMART" id="SM00382">
    <property type="entry name" value="AAA"/>
    <property type="match status" value="1"/>
</dbReference>
<evidence type="ECO:0000259" key="4">
    <source>
        <dbReference type="PROSITE" id="PS50893"/>
    </source>
</evidence>
<keyword evidence="6" id="KW-1185">Reference proteome</keyword>
<keyword evidence="1" id="KW-0813">Transport</keyword>
<evidence type="ECO:0000256" key="3">
    <source>
        <dbReference type="ARBA" id="ARBA00022840"/>
    </source>
</evidence>
<dbReference type="Proteomes" id="UP000280507">
    <property type="component" value="Unassembled WGS sequence"/>
</dbReference>
<dbReference type="InterPro" id="IPR003593">
    <property type="entry name" value="AAA+_ATPase"/>
</dbReference>
<organism evidence="5 6">
    <name type="scientific">Marinomonas hwangdonensis</name>
    <dbReference type="NCBI Taxonomy" id="1053647"/>
    <lineage>
        <taxon>Bacteria</taxon>
        <taxon>Pseudomonadati</taxon>
        <taxon>Pseudomonadota</taxon>
        <taxon>Gammaproteobacteria</taxon>
        <taxon>Oceanospirillales</taxon>
        <taxon>Oceanospirillaceae</taxon>
        <taxon>Marinomonas</taxon>
    </lineage>
</organism>
<sequence>MLSVKQFSLSLNGSNLISNLHFDIADGQVLSIMGPSGIGKSSLLHFLSGTLHHGNQVGGLMASGEASLHGVNLNNQATENRKVGLLQQMPLLFPHMSIIENLLFAIPENLHKQDRYASAQQALEKLGIPDKANTLPKALSGGQQARVALLRTLLAKPDYLLLDEPFSKLDPALRRDVRAFVLNEIQQANIPALLVTHDPDDAKAMKGQCIELTSTSI</sequence>
<dbReference type="PANTHER" id="PTHR42781">
    <property type="entry name" value="SPERMIDINE/PUTRESCINE IMPORT ATP-BINDING PROTEIN POTA"/>
    <property type="match status" value="1"/>
</dbReference>
<dbReference type="Pfam" id="PF00005">
    <property type="entry name" value="ABC_tran"/>
    <property type="match status" value="1"/>
</dbReference>